<evidence type="ECO:0000256" key="1">
    <source>
        <dbReference type="ARBA" id="ARBA00004123"/>
    </source>
</evidence>
<name>A0A0M9A6R5_9HYME</name>
<dbReference type="GO" id="GO:0005524">
    <property type="term" value="F:ATP binding"/>
    <property type="evidence" value="ECO:0007669"/>
    <property type="project" value="UniProtKB-KW"/>
</dbReference>
<evidence type="ECO:0000259" key="10">
    <source>
        <dbReference type="SMART" id="SM00382"/>
    </source>
</evidence>
<dbReference type="SUPFAM" id="SSF52540">
    <property type="entry name" value="P-loop containing nucleoside triphosphate hydrolases"/>
    <property type="match status" value="1"/>
</dbReference>
<keyword evidence="7" id="KW-0131">Cell cycle</keyword>
<organism evidence="11 12">
    <name type="scientific">Melipona quadrifasciata</name>
    <dbReference type="NCBI Taxonomy" id="166423"/>
    <lineage>
        <taxon>Eukaryota</taxon>
        <taxon>Metazoa</taxon>
        <taxon>Ecdysozoa</taxon>
        <taxon>Arthropoda</taxon>
        <taxon>Hexapoda</taxon>
        <taxon>Insecta</taxon>
        <taxon>Pterygota</taxon>
        <taxon>Neoptera</taxon>
        <taxon>Endopterygota</taxon>
        <taxon>Hymenoptera</taxon>
        <taxon>Apocrita</taxon>
        <taxon>Aculeata</taxon>
        <taxon>Apoidea</taxon>
        <taxon>Anthophila</taxon>
        <taxon>Apidae</taxon>
        <taxon>Melipona</taxon>
    </lineage>
</organism>
<evidence type="ECO:0000256" key="2">
    <source>
        <dbReference type="ARBA" id="ARBA00022705"/>
    </source>
</evidence>
<keyword evidence="2" id="KW-0235">DNA replication</keyword>
<comment type="subcellular location">
    <subcellularLocation>
        <location evidence="1">Nucleus</location>
    </subcellularLocation>
</comment>
<evidence type="ECO:0000256" key="3">
    <source>
        <dbReference type="ARBA" id="ARBA00022741"/>
    </source>
</evidence>
<dbReference type="PANTHER" id="PTHR46765:SF1">
    <property type="entry name" value="P-LOOP CONTAINING NUCLEOSIDE TRIPHOSPHATE HYDROLASES SUPERFAMILY PROTEIN"/>
    <property type="match status" value="1"/>
</dbReference>
<dbReference type="STRING" id="166423.A0A0M9A6R5"/>
<dbReference type="GO" id="GO:0006260">
    <property type="term" value="P:DNA replication"/>
    <property type="evidence" value="ECO:0007669"/>
    <property type="project" value="UniProtKB-KW"/>
</dbReference>
<dbReference type="Gene3D" id="3.40.50.300">
    <property type="entry name" value="P-loop containing nucleotide triphosphate hydrolases"/>
    <property type="match status" value="1"/>
</dbReference>
<feature type="domain" description="AAA+ ATPase" evidence="10">
    <location>
        <begin position="324"/>
        <end position="470"/>
    </location>
</feature>
<dbReference type="EMBL" id="KQ435724">
    <property type="protein sequence ID" value="KOX78380.1"/>
    <property type="molecule type" value="Genomic_DNA"/>
</dbReference>
<sequence>MDSEFPDPDEEFDLVYKEEYEILKEIEELGKKKGVESGKIENSQEEQKRDKLNISKPNVHEELNALTSNKYNESCTPSTSKVIPSTNNDDFDTDITKKRHYDELFGDISDMLDTNDLADIQGPKDKKPRWDEPQEIIKAVLDAREKFNEYSRGVSVNRKYIKDKRESISLRVPRWNFVALTRPRDAQRIYLRVKNDEQSKIKTNTHSISNLLSVPYSQLKTEAEEIIVQNVKRASCETSHLPVTKTLEDDELWVDKYRPRSYIELLSDESVNRQLLHWIKLWDKTVFNRNYIDNKKKKLNFKFRNRKFVDEKPFQELDSKGFPIQRIALLSGPPGLGKTTLAHLVAKHAGYNVVEINASDERSPDAFRQVLLASTQMKAVIGNDPRPNCLVLDEIDGAPTASIDLLLKFVQGKLISKGKKDKTKTNKHTHVCHRPVICICNEPYTPSLRILRAAAFIISVPEVSAAKLADRLMKVSRKEKLKVNPDALLRLVEISGCDIRSCIGALQYMGGVNLRDNLSFALKDSRKGLFDSWKQILKIPVNRNGILPLSERVQLVLKTVQNGESEKLAQGIFHNYPEICSDKLNYIALCLKWFQFFDEILFLVGSLQTWSIMPYLNYAFVTWHLYFAKARNIKLSYPSIVYEMNQKHARNIGVLTTVQRNSGHNSIILTVDIAPFLPDLLSPQLRTVSGHLYSDKEKNDINRLVNILIDFGLTFIQEKNLDERYDYKLDPNIFEIGIFPDCKYRRTPIHAVKQIIVQELEAERLRRVENAIKSMTKSAQNKKSITSESITNNNVTTNSTTSNSAKICNNATSKPNALEQSKKLQTETKDIKYKDFFGRIITVNQGEQKKLDKESIKSRNFLTKNSVWYKYKEGFSNAVRRNVKMKDLL</sequence>
<dbReference type="Proteomes" id="UP000053105">
    <property type="component" value="Unassembled WGS sequence"/>
</dbReference>
<dbReference type="GO" id="GO:0003677">
    <property type="term" value="F:DNA binding"/>
    <property type="evidence" value="ECO:0007669"/>
    <property type="project" value="UniProtKB-KW"/>
</dbReference>
<evidence type="ECO:0000313" key="12">
    <source>
        <dbReference type="Proteomes" id="UP000053105"/>
    </source>
</evidence>
<keyword evidence="5" id="KW-0238">DNA-binding</keyword>
<proteinExistence type="inferred from homology"/>
<feature type="compositionally biased region" description="Low complexity" evidence="9">
    <location>
        <begin position="784"/>
        <end position="804"/>
    </location>
</feature>
<dbReference type="SMART" id="SM00382">
    <property type="entry name" value="AAA"/>
    <property type="match status" value="1"/>
</dbReference>
<evidence type="ECO:0000256" key="9">
    <source>
        <dbReference type="SAM" id="MobiDB-lite"/>
    </source>
</evidence>
<dbReference type="InterPro" id="IPR003959">
    <property type="entry name" value="ATPase_AAA_core"/>
</dbReference>
<evidence type="ECO:0000313" key="11">
    <source>
        <dbReference type="EMBL" id="KOX78380.1"/>
    </source>
</evidence>
<protein>
    <submittedName>
        <fullName evidence="11">Chromosome transmission fidelity protein 18 like protein</fullName>
    </submittedName>
</protein>
<dbReference type="Pfam" id="PF00004">
    <property type="entry name" value="AAA"/>
    <property type="match status" value="1"/>
</dbReference>
<feature type="compositionally biased region" description="Basic and acidic residues" evidence="9">
    <location>
        <begin position="45"/>
        <end position="56"/>
    </location>
</feature>
<evidence type="ECO:0000256" key="5">
    <source>
        <dbReference type="ARBA" id="ARBA00023125"/>
    </source>
</evidence>
<comment type="similarity">
    <text evidence="8">Belongs to the activator 1 small subunits family. CTF18 subfamily.</text>
</comment>
<dbReference type="InterPro" id="IPR003593">
    <property type="entry name" value="AAA+_ATPase"/>
</dbReference>
<dbReference type="PANTHER" id="PTHR46765">
    <property type="entry name" value="P-LOOP CONTAINING NUCLEOSIDE TRIPHOSPHATE HYDROLASES SUPERFAMILY PROTEIN"/>
    <property type="match status" value="1"/>
</dbReference>
<dbReference type="CDD" id="cd00009">
    <property type="entry name" value="AAA"/>
    <property type="match status" value="1"/>
</dbReference>
<dbReference type="InterPro" id="IPR047854">
    <property type="entry name" value="RFC_lid"/>
</dbReference>
<keyword evidence="3" id="KW-0547">Nucleotide-binding</keyword>
<dbReference type="InterPro" id="IPR027417">
    <property type="entry name" value="P-loop_NTPase"/>
</dbReference>
<reference evidence="11 12" key="1">
    <citation type="submission" date="2015-07" db="EMBL/GenBank/DDBJ databases">
        <title>The genome of Melipona quadrifasciata.</title>
        <authorList>
            <person name="Pan H."/>
            <person name="Kapheim K."/>
        </authorList>
    </citation>
    <scope>NUCLEOTIDE SEQUENCE [LARGE SCALE GENOMIC DNA]</scope>
    <source>
        <strain evidence="11">0111107301</strain>
        <tissue evidence="11">Whole body</tissue>
    </source>
</reference>
<evidence type="ECO:0000256" key="8">
    <source>
        <dbReference type="ARBA" id="ARBA00043975"/>
    </source>
</evidence>
<keyword evidence="6" id="KW-0539">Nucleus</keyword>
<dbReference type="GO" id="GO:0005634">
    <property type="term" value="C:nucleus"/>
    <property type="evidence" value="ECO:0007669"/>
    <property type="project" value="UniProtKB-SubCell"/>
</dbReference>
<feature type="region of interest" description="Disordered" evidence="9">
    <location>
        <begin position="783"/>
        <end position="805"/>
    </location>
</feature>
<dbReference type="GO" id="GO:0016887">
    <property type="term" value="F:ATP hydrolysis activity"/>
    <property type="evidence" value="ECO:0007669"/>
    <property type="project" value="InterPro"/>
</dbReference>
<dbReference type="OrthoDB" id="2195431at2759"/>
<gene>
    <name evidence="11" type="ORF">WN51_07787</name>
</gene>
<dbReference type="Gene3D" id="1.10.8.60">
    <property type="match status" value="1"/>
</dbReference>
<keyword evidence="4" id="KW-0067">ATP-binding</keyword>
<dbReference type="CDD" id="cd18140">
    <property type="entry name" value="HLD_clamp_RFC"/>
    <property type="match status" value="1"/>
</dbReference>
<evidence type="ECO:0000256" key="4">
    <source>
        <dbReference type="ARBA" id="ARBA00022840"/>
    </source>
</evidence>
<accession>A0A0M9A6R5</accession>
<evidence type="ECO:0000256" key="7">
    <source>
        <dbReference type="ARBA" id="ARBA00023306"/>
    </source>
</evidence>
<evidence type="ECO:0000256" key="6">
    <source>
        <dbReference type="ARBA" id="ARBA00023242"/>
    </source>
</evidence>
<dbReference type="AlphaFoldDB" id="A0A0M9A6R5"/>
<dbReference type="InterPro" id="IPR053016">
    <property type="entry name" value="CTF18-RFC_complex"/>
</dbReference>
<keyword evidence="12" id="KW-1185">Reference proteome</keyword>
<feature type="region of interest" description="Disordered" evidence="9">
    <location>
        <begin position="32"/>
        <end position="56"/>
    </location>
</feature>